<evidence type="ECO:0000256" key="5">
    <source>
        <dbReference type="ARBA" id="ARBA00023244"/>
    </source>
</evidence>
<accession>A0A088N0U6</accession>
<evidence type="ECO:0000256" key="2">
    <source>
        <dbReference type="ARBA" id="ARBA00008133"/>
    </source>
</evidence>
<evidence type="ECO:0000256" key="3">
    <source>
        <dbReference type="ARBA" id="ARBA00013109"/>
    </source>
</evidence>
<evidence type="ECO:0000256" key="6">
    <source>
        <dbReference type="ARBA" id="ARBA00037589"/>
    </source>
</evidence>
<comment type="catalytic activity">
    <reaction evidence="8 9">
        <text>hydroxymethylbilane = uroporphyrinogen III + H2O</text>
        <dbReference type="Rhea" id="RHEA:18965"/>
        <dbReference type="ChEBI" id="CHEBI:15377"/>
        <dbReference type="ChEBI" id="CHEBI:57308"/>
        <dbReference type="ChEBI" id="CHEBI:57845"/>
        <dbReference type="EC" id="4.2.1.75"/>
    </reaction>
</comment>
<comment type="function">
    <text evidence="6 9">Catalyzes cyclization of the linear tetrapyrrole, hydroxymethylbilane, to the macrocyclic uroporphyrinogen III.</text>
</comment>
<protein>
    <recommendedName>
        <fullName evidence="7 9">Uroporphyrinogen-III synthase</fullName>
        <ecNumber evidence="3 9">4.2.1.75</ecNumber>
    </recommendedName>
</protein>
<dbReference type="Gene3D" id="3.40.50.10090">
    <property type="match status" value="2"/>
</dbReference>
<dbReference type="RefSeq" id="WP_038497823.1">
    <property type="nucleotide sequence ID" value="NZ_CP008985.1"/>
</dbReference>
<evidence type="ECO:0000256" key="7">
    <source>
        <dbReference type="ARBA" id="ARBA00040167"/>
    </source>
</evidence>
<dbReference type="UniPathway" id="UPA00251">
    <property type="reaction ID" value="UER00320"/>
</dbReference>
<keyword evidence="5 9" id="KW-0627">Porphyrin biosynthesis</keyword>
<gene>
    <name evidence="11" type="ORF">IM45_150</name>
</gene>
<evidence type="ECO:0000256" key="8">
    <source>
        <dbReference type="ARBA" id="ARBA00048617"/>
    </source>
</evidence>
<dbReference type="KEGG" id="bcib:IM45_150"/>
<dbReference type="NCBIfam" id="NF004582">
    <property type="entry name" value="PRK05928.1-1"/>
    <property type="match status" value="1"/>
</dbReference>
<dbReference type="InterPro" id="IPR039793">
    <property type="entry name" value="UROS/Hem4"/>
</dbReference>
<dbReference type="CDD" id="cd06578">
    <property type="entry name" value="HemD"/>
    <property type="match status" value="1"/>
</dbReference>
<comment type="similarity">
    <text evidence="2 9">Belongs to the uroporphyrinogen-III synthase family.</text>
</comment>
<dbReference type="eggNOG" id="COG1587">
    <property type="taxonomic scope" value="Bacteria"/>
</dbReference>
<dbReference type="GO" id="GO:0004852">
    <property type="term" value="F:uroporphyrinogen-III synthase activity"/>
    <property type="evidence" value="ECO:0007669"/>
    <property type="project" value="UniProtKB-UniRule"/>
</dbReference>
<evidence type="ECO:0000256" key="1">
    <source>
        <dbReference type="ARBA" id="ARBA00004772"/>
    </source>
</evidence>
<dbReference type="OrthoDB" id="9787650at2"/>
<dbReference type="GO" id="GO:0006780">
    <property type="term" value="P:uroporphyrinogen III biosynthetic process"/>
    <property type="evidence" value="ECO:0007669"/>
    <property type="project" value="UniProtKB-UniRule"/>
</dbReference>
<dbReference type="Pfam" id="PF02602">
    <property type="entry name" value="HEM4"/>
    <property type="match status" value="1"/>
</dbReference>
<dbReference type="Proteomes" id="UP000067325">
    <property type="component" value="Chromosome"/>
</dbReference>
<dbReference type="PANTHER" id="PTHR38042:SF1">
    <property type="entry name" value="UROPORPHYRINOGEN-III SYNTHASE, CHLOROPLASTIC"/>
    <property type="match status" value="1"/>
</dbReference>
<dbReference type="GO" id="GO:0006782">
    <property type="term" value="P:protoporphyrinogen IX biosynthetic process"/>
    <property type="evidence" value="ECO:0007669"/>
    <property type="project" value="UniProtKB-UniRule"/>
</dbReference>
<dbReference type="InterPro" id="IPR003754">
    <property type="entry name" value="4pyrrol_synth_uPrphyn_synth"/>
</dbReference>
<comment type="pathway">
    <text evidence="1 9">Porphyrin-containing compound metabolism; protoporphyrin-IX biosynthesis; coproporphyrinogen-III from 5-aminolevulinate: step 3/4.</text>
</comment>
<organism evidence="11 12">
    <name type="scientific">Candidatus Palibaumannia cicadellinicola</name>
    <dbReference type="NCBI Taxonomy" id="186490"/>
    <lineage>
        <taxon>Bacteria</taxon>
        <taxon>Pseudomonadati</taxon>
        <taxon>Pseudomonadota</taxon>
        <taxon>Gammaproteobacteria</taxon>
        <taxon>Candidatus Palibaumannia</taxon>
    </lineage>
</organism>
<dbReference type="InterPro" id="IPR036108">
    <property type="entry name" value="4pyrrol_syn_uPrphyn_synt_sf"/>
</dbReference>
<evidence type="ECO:0000313" key="11">
    <source>
        <dbReference type="EMBL" id="AIN46961.1"/>
    </source>
</evidence>
<dbReference type="EMBL" id="CP008985">
    <property type="protein sequence ID" value="AIN46961.1"/>
    <property type="molecule type" value="Genomic_DNA"/>
</dbReference>
<evidence type="ECO:0000256" key="4">
    <source>
        <dbReference type="ARBA" id="ARBA00023239"/>
    </source>
</evidence>
<evidence type="ECO:0000256" key="9">
    <source>
        <dbReference type="RuleBase" id="RU366031"/>
    </source>
</evidence>
<sequence length="246" mass="28122">MSILVTRPSPAGEQLVKILRTYGKSAWHLPLIYFLPGLDLPMLAKRLTALSHDDLLFIISQHAIDYAHSWLLQQGITWPVRLRYFAIGRTSGRRLRSLSGLPVSYPYQCETSESLLSLPSLASLDGRRALILRGNGGRDLLKSTLLQRGVQVEYCECYRRYPIPYDGEEQGHRLLSLGIKTLIITSGEMLQQFYTLMPKYSHNYWFMRCRLIVMSERLAIIADQLGWKNIIVVNVADNDALMRVLL</sequence>
<keyword evidence="4 9" id="KW-0456">Lyase</keyword>
<name>A0A088N0U6_9GAMM</name>
<evidence type="ECO:0000313" key="12">
    <source>
        <dbReference type="Proteomes" id="UP000067325"/>
    </source>
</evidence>
<proteinExistence type="inferred from homology"/>
<dbReference type="SUPFAM" id="SSF69618">
    <property type="entry name" value="HemD-like"/>
    <property type="match status" value="1"/>
</dbReference>
<feature type="domain" description="Tetrapyrrole biosynthesis uroporphyrinogen III synthase" evidence="10">
    <location>
        <begin position="14"/>
        <end position="242"/>
    </location>
</feature>
<dbReference type="PANTHER" id="PTHR38042">
    <property type="entry name" value="UROPORPHYRINOGEN-III SYNTHASE, CHLOROPLASTIC"/>
    <property type="match status" value="1"/>
</dbReference>
<dbReference type="EC" id="4.2.1.75" evidence="3 9"/>
<reference evidence="11 12" key="1">
    <citation type="journal article" date="2014" name="MBio">
        <title>Differential genome evolution between companion symbionts in an insect-bacterial symbiosis.</title>
        <authorList>
            <person name="Bennett G.M."/>
            <person name="McCutcheon J.P."/>
            <person name="MacDonald B.R."/>
            <person name="Romanovicz D."/>
            <person name="Moran N.A."/>
        </authorList>
    </citation>
    <scope>NUCLEOTIDE SEQUENCE [LARGE SCALE GENOMIC DNA]</scope>
    <source>
        <strain evidence="11 12">BGSS</strain>
    </source>
</reference>
<evidence type="ECO:0000259" key="10">
    <source>
        <dbReference type="Pfam" id="PF02602"/>
    </source>
</evidence>
<dbReference type="AlphaFoldDB" id="A0A088N0U6"/>